<dbReference type="AlphaFoldDB" id="A0A7W6RVG1"/>
<evidence type="ECO:0000313" key="1">
    <source>
        <dbReference type="EMBL" id="MBB4279356.1"/>
    </source>
</evidence>
<proteinExistence type="predicted"/>
<name>A0A7W6RVG1_9HYPH</name>
<reference evidence="1 2" key="1">
    <citation type="submission" date="2020-08" db="EMBL/GenBank/DDBJ databases">
        <title>Genomic Encyclopedia of Type Strains, Phase IV (KMG-V): Genome sequencing to study the core and pangenomes of soil and plant-associated prokaryotes.</title>
        <authorList>
            <person name="Whitman W."/>
        </authorList>
    </citation>
    <scope>NUCLEOTIDE SEQUENCE [LARGE SCALE GENOMIC DNA]</scope>
    <source>
        <strain evidence="1 2">SEMIA 402</strain>
    </source>
</reference>
<comment type="caution">
    <text evidence="1">The sequence shown here is derived from an EMBL/GenBank/DDBJ whole genome shotgun (WGS) entry which is preliminary data.</text>
</comment>
<protein>
    <submittedName>
        <fullName evidence="1">Uncharacterized protein</fullName>
    </submittedName>
</protein>
<sequence>MTAARCTAVVCPASRNAAAASSRPSQGACCRTCRSFQACGAQHRRQTLGLAQHDAPFLEALVFVPVEIVDQRVLGPSAFGGAGLPRLFDRGVRSGQHRIDRGEFLRKRAGIVIALLPLPSSSRVDIPRGAFDLDDAFATR</sequence>
<dbReference type="Proteomes" id="UP000533641">
    <property type="component" value="Unassembled WGS sequence"/>
</dbReference>
<gene>
    <name evidence="1" type="ORF">GGE12_007170</name>
</gene>
<dbReference type="EMBL" id="JACIGM010000027">
    <property type="protein sequence ID" value="MBB4279356.1"/>
    <property type="molecule type" value="Genomic_DNA"/>
</dbReference>
<organism evidence="1 2">
    <name type="scientific">Rhizobium mongolense</name>
    <dbReference type="NCBI Taxonomy" id="57676"/>
    <lineage>
        <taxon>Bacteria</taxon>
        <taxon>Pseudomonadati</taxon>
        <taxon>Pseudomonadota</taxon>
        <taxon>Alphaproteobacteria</taxon>
        <taxon>Hyphomicrobiales</taxon>
        <taxon>Rhizobiaceae</taxon>
        <taxon>Rhizobium/Agrobacterium group</taxon>
        <taxon>Rhizobium</taxon>
    </lineage>
</organism>
<accession>A0A7W6RVG1</accession>
<evidence type="ECO:0000313" key="2">
    <source>
        <dbReference type="Proteomes" id="UP000533641"/>
    </source>
</evidence>